<proteinExistence type="predicted"/>
<organism evidence="2 3">
    <name type="scientific">Stylosanthes scabra</name>
    <dbReference type="NCBI Taxonomy" id="79078"/>
    <lineage>
        <taxon>Eukaryota</taxon>
        <taxon>Viridiplantae</taxon>
        <taxon>Streptophyta</taxon>
        <taxon>Embryophyta</taxon>
        <taxon>Tracheophyta</taxon>
        <taxon>Spermatophyta</taxon>
        <taxon>Magnoliopsida</taxon>
        <taxon>eudicotyledons</taxon>
        <taxon>Gunneridae</taxon>
        <taxon>Pentapetalae</taxon>
        <taxon>rosids</taxon>
        <taxon>fabids</taxon>
        <taxon>Fabales</taxon>
        <taxon>Fabaceae</taxon>
        <taxon>Papilionoideae</taxon>
        <taxon>50 kb inversion clade</taxon>
        <taxon>dalbergioids sensu lato</taxon>
        <taxon>Dalbergieae</taxon>
        <taxon>Pterocarpus clade</taxon>
        <taxon>Stylosanthes</taxon>
    </lineage>
</organism>
<sequence>MGSLRADDGTFEEVQVNEVNVVQNDNAEFEFDNDLEYDSEDNQRDTLLDDNEEDINNENQSNADDNGYDNV</sequence>
<protein>
    <submittedName>
        <fullName evidence="2">Uncharacterized protein</fullName>
    </submittedName>
</protein>
<gene>
    <name evidence="2" type="ORF">PIB30_035752</name>
</gene>
<keyword evidence="3" id="KW-1185">Reference proteome</keyword>
<reference evidence="2 3" key="1">
    <citation type="journal article" date="2023" name="Plants (Basel)">
        <title>Bridging the Gap: Combining Genomics and Transcriptomics Approaches to Understand Stylosanthes scabra, an Orphan Legume from the Brazilian Caatinga.</title>
        <authorList>
            <person name="Ferreira-Neto J.R.C."/>
            <person name="da Silva M.D."/>
            <person name="Binneck E."/>
            <person name="de Melo N.F."/>
            <person name="da Silva R.H."/>
            <person name="de Melo A.L.T.M."/>
            <person name="Pandolfi V."/>
            <person name="Bustamante F.O."/>
            <person name="Brasileiro-Vidal A.C."/>
            <person name="Benko-Iseppon A.M."/>
        </authorList>
    </citation>
    <scope>NUCLEOTIDE SEQUENCE [LARGE SCALE GENOMIC DNA]</scope>
    <source>
        <tissue evidence="2">Leaves</tissue>
    </source>
</reference>
<dbReference type="Proteomes" id="UP001341840">
    <property type="component" value="Unassembled WGS sequence"/>
</dbReference>
<feature type="region of interest" description="Disordered" evidence="1">
    <location>
        <begin position="1"/>
        <end position="71"/>
    </location>
</feature>
<accession>A0ABU6RE01</accession>
<feature type="compositionally biased region" description="Low complexity" evidence="1">
    <location>
        <begin position="12"/>
        <end position="24"/>
    </location>
</feature>
<evidence type="ECO:0000313" key="2">
    <source>
        <dbReference type="EMBL" id="MED6122018.1"/>
    </source>
</evidence>
<dbReference type="EMBL" id="JASCZI010030380">
    <property type="protein sequence ID" value="MED6122018.1"/>
    <property type="molecule type" value="Genomic_DNA"/>
</dbReference>
<feature type="compositionally biased region" description="Acidic residues" evidence="1">
    <location>
        <begin position="27"/>
        <end position="40"/>
    </location>
</feature>
<evidence type="ECO:0000313" key="3">
    <source>
        <dbReference type="Proteomes" id="UP001341840"/>
    </source>
</evidence>
<name>A0ABU6RE01_9FABA</name>
<evidence type="ECO:0000256" key="1">
    <source>
        <dbReference type="SAM" id="MobiDB-lite"/>
    </source>
</evidence>
<comment type="caution">
    <text evidence="2">The sequence shown here is derived from an EMBL/GenBank/DDBJ whole genome shotgun (WGS) entry which is preliminary data.</text>
</comment>